<evidence type="ECO:0000313" key="5">
    <source>
        <dbReference type="EMBL" id="CAG8474087.1"/>
    </source>
</evidence>
<feature type="compositionally biased region" description="Basic and acidic residues" evidence="3">
    <location>
        <begin position="329"/>
        <end position="364"/>
    </location>
</feature>
<dbReference type="PROSITE" id="PS50006">
    <property type="entry name" value="FHA_DOMAIN"/>
    <property type="match status" value="1"/>
</dbReference>
<reference evidence="5" key="1">
    <citation type="submission" date="2021-06" db="EMBL/GenBank/DDBJ databases">
        <authorList>
            <person name="Kallberg Y."/>
            <person name="Tangrot J."/>
            <person name="Rosling A."/>
        </authorList>
    </citation>
    <scope>NUCLEOTIDE SEQUENCE</scope>
    <source>
        <strain evidence="5">87-6 pot B 2015</strain>
    </source>
</reference>
<feature type="region of interest" description="Disordered" evidence="3">
    <location>
        <begin position="1"/>
        <end position="31"/>
    </location>
</feature>
<name>A0A9N8W6S7_FUNMO</name>
<dbReference type="InterPro" id="IPR008984">
    <property type="entry name" value="SMAD_FHA_dom_sf"/>
</dbReference>
<sequence length="715" mass="80761">MDWSPAKSESSLPSPIGSRSRSGSPPPSTTRTVTINLFPLSDSIEFAPKHLSFNPDQEIKVGRVSGSRNQKEARQDNGVFSCDVMSREHALLKEEHGKILIKDLKSTHGTFINTIRLGDGSDESDWRVLNHGDVITFGHSVRRNQNLYKHLSAYIFYPKETKDDTLPPNKFNGATPNALPVPSPPTFIKTERISENEPSPSSVVSKEPVSVVSTGTSILQSRSEGPASYYIAKSGGLPSATSGITNPHGNKFGGLNSLSVTKPRITDNVTHTSEAPVTEPKQQKQEVSLNSSTSEEMLSSIQKLNIGQSDEKTHIKVERKELTAQTAKSDQDKRSASTKNDEKVENSKNVENVHKSVSSERTDEVTEESTVIRSSVSTTRTTVSFAAPAPVKERLSTQGTRETKQPSKISRREKDNSREKDNHREKENYRERESHSREREGHREKESHSREKEGHREKESHKEKDIHKDREVHKEAHKERESHKEKECLKEIESNREKESNTDTDKCENVSNGEGPSHVTEDDTSTAATSNILRKRKYEEVEEELNGPREVIVLKKRLAELEEVAIHENKRRKWDIVYSTVVGMAAGALSVTAVTPLIFLSLLLFVVFYYRQFILLYFPSINRRYQRLPTVFSSNSFQNDIENGLTSETFDLEQNIIEGDSRPGLEDSEEIKRIMEVEHVNFDQARLIRQQRKFKTNNIDPQTGLPRDPKLVTFS</sequence>
<comment type="similarity">
    <text evidence="1">Belongs to the UPF0357 family.</text>
</comment>
<evidence type="ECO:0000259" key="4">
    <source>
        <dbReference type="PROSITE" id="PS50006"/>
    </source>
</evidence>
<dbReference type="Gene3D" id="2.60.200.20">
    <property type="match status" value="1"/>
</dbReference>
<dbReference type="InterPro" id="IPR018559">
    <property type="entry name" value="DUF2015"/>
</dbReference>
<feature type="region of interest" description="Disordered" evidence="3">
    <location>
        <begin position="271"/>
        <end position="298"/>
    </location>
</feature>
<dbReference type="InterPro" id="IPR000253">
    <property type="entry name" value="FHA_dom"/>
</dbReference>
<gene>
    <name evidence="5" type="ORF">FMOSSE_LOCUS2663</name>
</gene>
<proteinExistence type="inferred from homology"/>
<dbReference type="SUPFAM" id="SSF49879">
    <property type="entry name" value="SMAD/FHA domain"/>
    <property type="match status" value="1"/>
</dbReference>
<evidence type="ECO:0000256" key="1">
    <source>
        <dbReference type="ARBA" id="ARBA00008325"/>
    </source>
</evidence>
<dbReference type="Pfam" id="PF09435">
    <property type="entry name" value="DUF2015"/>
    <property type="match status" value="1"/>
</dbReference>
<dbReference type="SMART" id="SM00240">
    <property type="entry name" value="FHA"/>
    <property type="match status" value="1"/>
</dbReference>
<evidence type="ECO:0000313" key="6">
    <source>
        <dbReference type="Proteomes" id="UP000789375"/>
    </source>
</evidence>
<feature type="compositionally biased region" description="Polar residues" evidence="3">
    <location>
        <begin position="285"/>
        <end position="298"/>
    </location>
</feature>
<dbReference type="Pfam" id="PF00498">
    <property type="entry name" value="FHA"/>
    <property type="match status" value="1"/>
</dbReference>
<dbReference type="EMBL" id="CAJVPP010000359">
    <property type="protein sequence ID" value="CAG8474087.1"/>
    <property type="molecule type" value="Genomic_DNA"/>
</dbReference>
<feature type="compositionally biased region" description="Basic and acidic residues" evidence="3">
    <location>
        <begin position="391"/>
        <end position="508"/>
    </location>
</feature>
<dbReference type="PANTHER" id="PTHR28023:SF1">
    <property type="entry name" value="UPF0357 PROTEIN YCL012C"/>
    <property type="match status" value="1"/>
</dbReference>
<dbReference type="Proteomes" id="UP000789375">
    <property type="component" value="Unassembled WGS sequence"/>
</dbReference>
<keyword evidence="2" id="KW-0732">Signal</keyword>
<keyword evidence="6" id="KW-1185">Reference proteome</keyword>
<feature type="region of interest" description="Disordered" evidence="3">
    <location>
        <begin position="319"/>
        <end position="531"/>
    </location>
</feature>
<protein>
    <submittedName>
        <fullName evidence="5">7136_t:CDS:1</fullName>
    </submittedName>
</protein>
<dbReference type="AlphaFoldDB" id="A0A9N8W6S7"/>
<feature type="domain" description="FHA" evidence="4">
    <location>
        <begin position="59"/>
        <end position="117"/>
    </location>
</feature>
<feature type="compositionally biased region" description="Low complexity" evidence="3">
    <location>
        <begin position="368"/>
        <end position="384"/>
    </location>
</feature>
<comment type="caution">
    <text evidence="5">The sequence shown here is derived from an EMBL/GenBank/DDBJ whole genome shotgun (WGS) entry which is preliminary data.</text>
</comment>
<accession>A0A9N8W6S7</accession>
<feature type="compositionally biased region" description="Low complexity" evidence="3">
    <location>
        <begin position="8"/>
        <end position="23"/>
    </location>
</feature>
<dbReference type="PANTHER" id="PTHR28023">
    <property type="entry name" value="UPF0357 PROTEIN YCL012C"/>
    <property type="match status" value="1"/>
</dbReference>
<organism evidence="5 6">
    <name type="scientific">Funneliformis mosseae</name>
    <name type="common">Endomycorrhizal fungus</name>
    <name type="synonym">Glomus mosseae</name>
    <dbReference type="NCBI Taxonomy" id="27381"/>
    <lineage>
        <taxon>Eukaryota</taxon>
        <taxon>Fungi</taxon>
        <taxon>Fungi incertae sedis</taxon>
        <taxon>Mucoromycota</taxon>
        <taxon>Glomeromycotina</taxon>
        <taxon>Glomeromycetes</taxon>
        <taxon>Glomerales</taxon>
        <taxon>Glomeraceae</taxon>
        <taxon>Funneliformis</taxon>
    </lineage>
</organism>
<evidence type="ECO:0000256" key="3">
    <source>
        <dbReference type="SAM" id="MobiDB-lite"/>
    </source>
</evidence>
<evidence type="ECO:0000256" key="2">
    <source>
        <dbReference type="ARBA" id="ARBA00022729"/>
    </source>
</evidence>